<evidence type="ECO:0000256" key="2">
    <source>
        <dbReference type="ARBA" id="ARBA00022723"/>
    </source>
</evidence>
<dbReference type="PANTHER" id="PTHR19277:SF161">
    <property type="entry name" value="LAMININ G DOMAIN-CONTAINING PROTEIN"/>
    <property type="match status" value="1"/>
</dbReference>
<feature type="signal peptide" evidence="8">
    <location>
        <begin position="1"/>
        <end position="24"/>
    </location>
</feature>
<keyword evidence="4 6" id="KW-1015">Disulfide bond</keyword>
<evidence type="ECO:0000256" key="8">
    <source>
        <dbReference type="SAM" id="SignalP"/>
    </source>
</evidence>
<dbReference type="EMBL" id="CALNXJ010000016">
    <property type="protein sequence ID" value="CAH3118592.1"/>
    <property type="molecule type" value="Genomic_DNA"/>
</dbReference>
<evidence type="ECO:0000256" key="5">
    <source>
        <dbReference type="ARBA" id="ARBA00023180"/>
    </source>
</evidence>
<dbReference type="SUPFAM" id="SSF49899">
    <property type="entry name" value="Concanavalin A-like lectins/glucanases"/>
    <property type="match status" value="1"/>
</dbReference>
<dbReference type="GO" id="GO:0046872">
    <property type="term" value="F:metal ion binding"/>
    <property type="evidence" value="ECO:0007669"/>
    <property type="project" value="UniProtKB-KW"/>
</dbReference>
<evidence type="ECO:0000259" key="9">
    <source>
        <dbReference type="PROSITE" id="PS51828"/>
    </source>
</evidence>
<dbReference type="InterPro" id="IPR013320">
    <property type="entry name" value="ConA-like_dom_sf"/>
</dbReference>
<dbReference type="FunFam" id="2.60.120.200:FF:000012">
    <property type="entry name" value="neuronal pentraxin receptor"/>
    <property type="match status" value="1"/>
</dbReference>
<gene>
    <name evidence="10" type="ORF">PMEA_00007405</name>
</gene>
<feature type="domain" description="Pentraxin (PTX)" evidence="9">
    <location>
        <begin position="93"/>
        <end position="292"/>
    </location>
</feature>
<reference evidence="10 11" key="1">
    <citation type="submission" date="2022-05" db="EMBL/GenBank/DDBJ databases">
        <authorList>
            <consortium name="Genoscope - CEA"/>
            <person name="William W."/>
        </authorList>
    </citation>
    <scope>NUCLEOTIDE SEQUENCE [LARGE SCALE GENOMIC DNA]</scope>
</reference>
<dbReference type="Gene3D" id="2.60.120.200">
    <property type="match status" value="1"/>
</dbReference>
<accession>A0AAU9WMD8</accession>
<protein>
    <recommendedName>
        <fullName evidence="9">Pentraxin (PTX) domain-containing protein</fullName>
    </recommendedName>
</protein>
<dbReference type="PANTHER" id="PTHR19277">
    <property type="entry name" value="PENTRAXIN"/>
    <property type="match status" value="1"/>
</dbReference>
<dbReference type="SMART" id="SM00159">
    <property type="entry name" value="PTX"/>
    <property type="match status" value="1"/>
</dbReference>
<dbReference type="InterPro" id="IPR051360">
    <property type="entry name" value="Neuronal_Pentraxin_Related"/>
</dbReference>
<dbReference type="Pfam" id="PF00354">
    <property type="entry name" value="Pentaxin"/>
    <property type="match status" value="1"/>
</dbReference>
<evidence type="ECO:0000256" key="4">
    <source>
        <dbReference type="ARBA" id="ARBA00023157"/>
    </source>
</evidence>
<organism evidence="10 11">
    <name type="scientific">Pocillopora meandrina</name>
    <dbReference type="NCBI Taxonomy" id="46732"/>
    <lineage>
        <taxon>Eukaryota</taxon>
        <taxon>Metazoa</taxon>
        <taxon>Cnidaria</taxon>
        <taxon>Anthozoa</taxon>
        <taxon>Hexacorallia</taxon>
        <taxon>Scleractinia</taxon>
        <taxon>Astrocoeniina</taxon>
        <taxon>Pocilloporidae</taxon>
        <taxon>Pocillopora</taxon>
    </lineage>
</organism>
<evidence type="ECO:0000313" key="11">
    <source>
        <dbReference type="Proteomes" id="UP001159428"/>
    </source>
</evidence>
<evidence type="ECO:0000313" key="10">
    <source>
        <dbReference type="EMBL" id="CAH3118592.1"/>
    </source>
</evidence>
<feature type="disulfide bond" evidence="6">
    <location>
        <begin position="123"/>
        <end position="182"/>
    </location>
</feature>
<keyword evidence="11" id="KW-1185">Reference proteome</keyword>
<evidence type="ECO:0000256" key="6">
    <source>
        <dbReference type="PROSITE-ProRule" id="PRU01172"/>
    </source>
</evidence>
<proteinExistence type="predicted"/>
<feature type="coiled-coil region" evidence="7">
    <location>
        <begin position="57"/>
        <end position="91"/>
    </location>
</feature>
<keyword evidence="8" id="KW-0732">Signal</keyword>
<sequence length="292" mass="32167">MFAAKSIRFYLLLIFVASPHISSSTRVNTTISDGKVFIAGDHNEVVMSSTRETKLELAKIKNRLKLLSESNEDLSKLLHAMNLRLTGLEKQVAGYSLQFPRKGTSDYVIITRGLPNLSAVTVCLWIKTADTGNEGTPLSYVMSGGRNELIINDYRNLRIYINNHGSGSTSVSANDGKWHHICLTWENTAGSWKLFRDGSVAASGKSFQTGYVIRANGALVLGQEQDSKGGSFDANQSFIGEMTGVNIWDHVLKDQEIARMSKSCLTGTGNVFQWREFKAHIKGSVKIIKPSC</sequence>
<evidence type="ECO:0000256" key="7">
    <source>
        <dbReference type="SAM" id="Coils"/>
    </source>
</evidence>
<comment type="cofactor">
    <cofactor evidence="1">
        <name>Ca(2+)</name>
        <dbReference type="ChEBI" id="CHEBI:29108"/>
    </cofactor>
</comment>
<comment type="caution">
    <text evidence="10">The sequence shown here is derived from an EMBL/GenBank/DDBJ whole genome shotgun (WGS) entry which is preliminary data.</text>
</comment>
<dbReference type="PROSITE" id="PS51828">
    <property type="entry name" value="PTX_2"/>
    <property type="match status" value="1"/>
</dbReference>
<dbReference type="Proteomes" id="UP001159428">
    <property type="component" value="Unassembled WGS sequence"/>
</dbReference>
<keyword evidence="7" id="KW-0175">Coiled coil</keyword>
<feature type="chain" id="PRO_5043460091" description="Pentraxin (PTX) domain-containing protein" evidence="8">
    <location>
        <begin position="25"/>
        <end position="292"/>
    </location>
</feature>
<keyword evidence="3" id="KW-0106">Calcium</keyword>
<evidence type="ECO:0000256" key="1">
    <source>
        <dbReference type="ARBA" id="ARBA00001913"/>
    </source>
</evidence>
<name>A0AAU9WMD8_9CNID</name>
<keyword evidence="5" id="KW-0325">Glycoprotein</keyword>
<dbReference type="PRINTS" id="PR00895">
    <property type="entry name" value="PENTAXIN"/>
</dbReference>
<keyword evidence="2" id="KW-0479">Metal-binding</keyword>
<dbReference type="InterPro" id="IPR001759">
    <property type="entry name" value="PTX_dom"/>
</dbReference>
<dbReference type="AlphaFoldDB" id="A0AAU9WMD8"/>
<evidence type="ECO:0000256" key="3">
    <source>
        <dbReference type="ARBA" id="ARBA00022837"/>
    </source>
</evidence>